<evidence type="ECO:0000256" key="8">
    <source>
        <dbReference type="ARBA" id="ARBA00022806"/>
    </source>
</evidence>
<dbReference type="PROSITE" id="PS00690">
    <property type="entry name" value="DEAH_ATP_HELICASE"/>
    <property type="match status" value="1"/>
</dbReference>
<feature type="region of interest" description="Disordered" evidence="13">
    <location>
        <begin position="172"/>
        <end position="222"/>
    </location>
</feature>
<dbReference type="InterPro" id="IPR021139">
    <property type="entry name" value="NYN"/>
</dbReference>
<evidence type="ECO:0000256" key="10">
    <source>
        <dbReference type="ARBA" id="ARBA00022840"/>
    </source>
</evidence>
<accession>A0A8X6LB33</accession>
<dbReference type="Pfam" id="PF00270">
    <property type="entry name" value="DEAD"/>
    <property type="match status" value="1"/>
</dbReference>
<dbReference type="InterPro" id="IPR013083">
    <property type="entry name" value="Znf_RING/FYVE/PHD"/>
</dbReference>
<feature type="domain" description="Helicase ATP-binding" evidence="15">
    <location>
        <begin position="1058"/>
        <end position="1221"/>
    </location>
</feature>
<dbReference type="InterPro" id="IPR001841">
    <property type="entry name" value="Znf_RING"/>
</dbReference>
<feature type="compositionally biased region" description="Polar residues" evidence="13">
    <location>
        <begin position="263"/>
        <end position="274"/>
    </location>
</feature>
<feature type="region of interest" description="Disordered" evidence="13">
    <location>
        <begin position="399"/>
        <end position="476"/>
    </location>
</feature>
<dbReference type="InterPro" id="IPR017907">
    <property type="entry name" value="Znf_RING_CS"/>
</dbReference>
<keyword evidence="9" id="KW-0862">Zinc</keyword>
<feature type="compositionally biased region" description="Polar residues" evidence="13">
    <location>
        <begin position="174"/>
        <end position="214"/>
    </location>
</feature>
<keyword evidence="19" id="KW-1185">Reference proteome</keyword>
<feature type="compositionally biased region" description="Polar residues" evidence="13">
    <location>
        <begin position="512"/>
        <end position="527"/>
    </location>
</feature>
<evidence type="ECO:0000256" key="2">
    <source>
        <dbReference type="ARBA" id="ARBA00022723"/>
    </source>
</evidence>
<dbReference type="PANTHER" id="PTHR18934">
    <property type="entry name" value="ATP-DEPENDENT RNA HELICASE"/>
    <property type="match status" value="1"/>
</dbReference>
<dbReference type="Pfam" id="PF07717">
    <property type="entry name" value="OB_NTP_bind"/>
    <property type="match status" value="1"/>
</dbReference>
<feature type="domain" description="Helicase C-terminal" evidence="16">
    <location>
        <begin position="1255"/>
        <end position="1420"/>
    </location>
</feature>
<feature type="region of interest" description="Disordered" evidence="13">
    <location>
        <begin position="253"/>
        <end position="274"/>
    </location>
</feature>
<dbReference type="PROSITE" id="PS51873">
    <property type="entry name" value="TRIAD"/>
    <property type="match status" value="1"/>
</dbReference>
<feature type="compositionally biased region" description="Low complexity" evidence="13">
    <location>
        <begin position="404"/>
        <end position="413"/>
    </location>
</feature>
<keyword evidence="6" id="KW-0833">Ubl conjugation pathway</keyword>
<dbReference type="GO" id="GO:0016787">
    <property type="term" value="F:hydrolase activity"/>
    <property type="evidence" value="ECO:0007669"/>
    <property type="project" value="UniProtKB-KW"/>
</dbReference>
<dbReference type="InterPro" id="IPR007502">
    <property type="entry name" value="Helicase-assoc_dom"/>
</dbReference>
<evidence type="ECO:0000313" key="18">
    <source>
        <dbReference type="EMBL" id="GFR01942.1"/>
    </source>
</evidence>
<dbReference type="InterPro" id="IPR044066">
    <property type="entry name" value="TRIAD_supradom"/>
</dbReference>
<dbReference type="PANTHER" id="PTHR18934:SF91">
    <property type="entry name" value="PRE-MRNA-SPLICING FACTOR ATP-DEPENDENT RNA HELICASE PRP16"/>
    <property type="match status" value="1"/>
</dbReference>
<dbReference type="Pfam" id="PF24471">
    <property type="entry name" value="KH_DEAH11"/>
    <property type="match status" value="1"/>
</dbReference>
<evidence type="ECO:0000256" key="7">
    <source>
        <dbReference type="ARBA" id="ARBA00022801"/>
    </source>
</evidence>
<evidence type="ECO:0000313" key="19">
    <source>
        <dbReference type="Proteomes" id="UP000887116"/>
    </source>
</evidence>
<dbReference type="GO" id="GO:0016740">
    <property type="term" value="F:transferase activity"/>
    <property type="evidence" value="ECO:0007669"/>
    <property type="project" value="UniProtKB-KW"/>
</dbReference>
<evidence type="ECO:0000256" key="13">
    <source>
        <dbReference type="SAM" id="MobiDB-lite"/>
    </source>
</evidence>
<dbReference type="InterPro" id="IPR014001">
    <property type="entry name" value="Helicase_ATP-bd"/>
</dbReference>
<feature type="region of interest" description="Disordered" evidence="13">
    <location>
        <begin position="492"/>
        <end position="534"/>
    </location>
</feature>
<dbReference type="GO" id="GO:0008270">
    <property type="term" value="F:zinc ion binding"/>
    <property type="evidence" value="ECO:0007669"/>
    <property type="project" value="UniProtKB-KW"/>
</dbReference>
<evidence type="ECO:0000256" key="6">
    <source>
        <dbReference type="ARBA" id="ARBA00022786"/>
    </source>
</evidence>
<dbReference type="Pfam" id="PF01936">
    <property type="entry name" value="NYN"/>
    <property type="match status" value="1"/>
</dbReference>
<keyword evidence="5 12" id="KW-0863">Zinc-finger</keyword>
<protein>
    <submittedName>
        <fullName evidence="18">ATP-dependent RNA helicase DEAH12, chloroplastic</fullName>
    </submittedName>
</protein>
<dbReference type="PROSITE" id="PS51192">
    <property type="entry name" value="HELICASE_ATP_BIND_1"/>
    <property type="match status" value="1"/>
</dbReference>
<dbReference type="GO" id="GO:0005524">
    <property type="term" value="F:ATP binding"/>
    <property type="evidence" value="ECO:0007669"/>
    <property type="project" value="UniProtKB-KW"/>
</dbReference>
<feature type="compositionally biased region" description="Basic and acidic residues" evidence="13">
    <location>
        <begin position="64"/>
        <end position="77"/>
    </location>
</feature>
<evidence type="ECO:0000259" key="15">
    <source>
        <dbReference type="PROSITE" id="PS51192"/>
    </source>
</evidence>
<dbReference type="Gene3D" id="1.20.120.1080">
    <property type="match status" value="1"/>
</dbReference>
<feature type="region of interest" description="Disordered" evidence="13">
    <location>
        <begin position="29"/>
        <end position="89"/>
    </location>
</feature>
<dbReference type="Pfam" id="PF01485">
    <property type="entry name" value="IBR"/>
    <property type="match status" value="1"/>
</dbReference>
<dbReference type="GO" id="GO:0034458">
    <property type="term" value="F:3'-5' RNA helicase activity"/>
    <property type="evidence" value="ECO:0007669"/>
    <property type="project" value="TreeGrafter"/>
</dbReference>
<evidence type="ECO:0000256" key="11">
    <source>
        <dbReference type="ARBA" id="ARBA00038040"/>
    </source>
</evidence>
<comment type="caution">
    <text evidence="18">The sequence shown here is derived from an EMBL/GenBank/DDBJ whole genome shotgun (WGS) entry which is preliminary data.</text>
</comment>
<dbReference type="InterPro" id="IPR011709">
    <property type="entry name" value="DEAD-box_helicase_OB_fold"/>
</dbReference>
<evidence type="ECO:0000256" key="12">
    <source>
        <dbReference type="PROSITE-ProRule" id="PRU00175"/>
    </source>
</evidence>
<dbReference type="OrthoDB" id="10009520at2759"/>
<reference evidence="18" key="1">
    <citation type="submission" date="2020-07" db="EMBL/GenBank/DDBJ databases">
        <title>Multicomponent nature underlies the extraordinary mechanical properties of spider dragline silk.</title>
        <authorList>
            <person name="Kono N."/>
            <person name="Nakamura H."/>
            <person name="Mori M."/>
            <person name="Yoshida Y."/>
            <person name="Ohtoshi R."/>
            <person name="Malay A.D."/>
            <person name="Moran D.A.P."/>
            <person name="Tomita M."/>
            <person name="Numata K."/>
            <person name="Arakawa K."/>
        </authorList>
    </citation>
    <scope>NUCLEOTIDE SEQUENCE</scope>
</reference>
<dbReference type="CDD" id="cd18791">
    <property type="entry name" value="SF2_C_RHA"/>
    <property type="match status" value="1"/>
</dbReference>
<dbReference type="InterPro" id="IPR056245">
    <property type="entry name" value="KH_DEAH11/12"/>
</dbReference>
<evidence type="ECO:0000256" key="1">
    <source>
        <dbReference type="ARBA" id="ARBA00022679"/>
    </source>
</evidence>
<keyword evidence="4" id="KW-0547">Nucleotide-binding</keyword>
<dbReference type="PROSITE" id="PS50089">
    <property type="entry name" value="ZF_RING_2"/>
    <property type="match status" value="1"/>
</dbReference>
<evidence type="ECO:0000256" key="3">
    <source>
        <dbReference type="ARBA" id="ARBA00022737"/>
    </source>
</evidence>
<dbReference type="GO" id="GO:0004540">
    <property type="term" value="F:RNA nuclease activity"/>
    <property type="evidence" value="ECO:0007669"/>
    <property type="project" value="InterPro"/>
</dbReference>
<dbReference type="CDD" id="cd10910">
    <property type="entry name" value="PIN_limkain_b1_N_like"/>
    <property type="match status" value="1"/>
</dbReference>
<dbReference type="InterPro" id="IPR002867">
    <property type="entry name" value="IBR_dom"/>
</dbReference>
<feature type="compositionally biased region" description="Basic residues" evidence="13">
    <location>
        <begin position="458"/>
        <end position="474"/>
    </location>
</feature>
<dbReference type="Gene3D" id="3.40.50.300">
    <property type="entry name" value="P-loop containing nucleotide triphosphate hydrolases"/>
    <property type="match status" value="2"/>
</dbReference>
<dbReference type="PROSITE" id="PS51194">
    <property type="entry name" value="HELICASE_CTER"/>
    <property type="match status" value="1"/>
</dbReference>
<evidence type="ECO:0000259" key="16">
    <source>
        <dbReference type="PROSITE" id="PS51194"/>
    </source>
</evidence>
<name>A0A8X6LB33_TRICU</name>
<proteinExistence type="inferred from homology"/>
<dbReference type="Gene3D" id="3.30.40.10">
    <property type="entry name" value="Zinc/RING finger domain, C3HC4 (zinc finger)"/>
    <property type="match status" value="1"/>
</dbReference>
<dbReference type="InterPro" id="IPR002464">
    <property type="entry name" value="DNA/RNA_helicase_DEAH_CS"/>
</dbReference>
<dbReference type="PROSITE" id="PS00518">
    <property type="entry name" value="ZF_RING_1"/>
    <property type="match status" value="1"/>
</dbReference>
<dbReference type="Gene3D" id="1.20.120.1750">
    <property type="match status" value="1"/>
</dbReference>
<keyword evidence="7" id="KW-0378">Hydrolase</keyword>
<dbReference type="EMBL" id="BMAO01035192">
    <property type="protein sequence ID" value="GFR01942.1"/>
    <property type="molecule type" value="Genomic_DNA"/>
</dbReference>
<evidence type="ECO:0000259" key="17">
    <source>
        <dbReference type="PROSITE" id="PS51873"/>
    </source>
</evidence>
<dbReference type="Gene3D" id="3.40.50.1010">
    <property type="entry name" value="5'-nuclease"/>
    <property type="match status" value="1"/>
</dbReference>
<feature type="compositionally biased region" description="Low complexity" evidence="13">
    <location>
        <begin position="431"/>
        <end position="449"/>
    </location>
</feature>
<gene>
    <name evidence="18" type="primary">At5g10370</name>
    <name evidence="18" type="ORF">TNCT_210261</name>
</gene>
<dbReference type="InterPro" id="IPR027417">
    <property type="entry name" value="P-loop_NTPase"/>
</dbReference>
<feature type="compositionally biased region" description="Polar residues" evidence="13">
    <location>
        <begin position="414"/>
        <end position="425"/>
    </location>
</feature>
<dbReference type="SUPFAM" id="SSF52540">
    <property type="entry name" value="P-loop containing nucleoside triphosphate hydrolases"/>
    <property type="match status" value="1"/>
</dbReference>
<evidence type="ECO:0000256" key="9">
    <source>
        <dbReference type="ARBA" id="ARBA00022833"/>
    </source>
</evidence>
<dbReference type="Proteomes" id="UP000887116">
    <property type="component" value="Unassembled WGS sequence"/>
</dbReference>
<sequence length="2462" mass="278287">MKFFNIHYKEEENILVQGEVAFIASYPSENTMSSKDHGKKNPGQFFHGKPNQKGKGAKSSNTQDESKGNLPKQEKSKIQGQQRKKGNQDNKALNVMQQNAISQQGRNQIPLNMNTLLSGSSVAYQGTNFLNQLSSTTQITHISVNVHSSSISSVDNQGLPSSSQLHQMKDFPRKTNQGSHLPFQSKNSETPTQLRVYSKSQESSSSNTITNKPPQNFGRGQLNKKTYLGSQHSQNIGRGKLQKDIHIGSQPIHSTGRGEIHKQSNNGSQLLPNTGRGQFHKRSNIGSQFLLNSGRGQSHKQVNIGLHPLHNVGRGQLQKHINIGSQVSQNFGRGRFHKPRGFHHGPQNQSNLSRISNVKQQGHQSTNLSLKNQSYKIPINKKETSVPFFFKTHSNESNLGSVKNSASNNSSSNIPFQVNAQTKSTPIYKFSKSSNSPKENSVSSSSKENLNTKTKPLTGKKTRNRKKKQKSNLWKKKESNVEVVPLFSFQSTPVNPETKEKDPVDSDDASMSRCSSEESIWTTNISDDGTDSFSDESEVISEVSAISSMKDSEYSLDIDSGISSKQSGIVSVFWDIENCPVPREKSAVDFVKLVRTKLYEGRTEGNFSVVCDVHNLNNIHAEELHASNVTVFHMSSTNKNAADTKLNSLLLEFRDQYKEQTGCAIVLISGDSDFANVLNTLRFKHNIYIDLICKNNARHSLIEAAHKCIFYEDFVKTLPARSKIDDTEYLIIVSNFAKSLTPKQVKSSLSLKLKSVNCRIKMVNKTSAEITLPDECARERALFLLKGHEIGGNVVQTTCSERRKTVVSPKTMKKIKVKSEKIEHAEIKNELVEKEQVLNKSPEESTSNCKGATLCIYVGTHMGDTLHWKKELENLWDMSDFTLQWEGKFNEGYFLANFKSLKKAQKVKKILQKSQTNEPTSPKFLKLIKQDGILGDLNLGDSIMDSNMKKIQERIQIIESKKENCLNKHKQSIVNQKDLVKSSIPGANDALSAKLAELNEQKVTFLNYTQDAINKVRSIDMASEIIDETLNNILHDFTRECNCLTSALPIYAKKNIILKKVKKNQVLIIRAETGSGKSTQLTQYIWREQTTCKRGLIICTQPRKIAAISLAKHVSTQIGCALGDIVGYQVGTSIKRSLNTAILYVTDFTMLKMMVNNDLHDVSCIIVDEAHERSVYTDLLLGMIKNCLKTRPELKLIITSATIDTTIFKNYFVINDDSILEVSGRTFPIEDIWLDYDVALGWDYFKNAINTVCNILEQELADILVFLTTPFETEKAVKVLTEKLDTKFTQSVKIFQLHGKLDVLEQQKIFDRLPKNTCKVVFSTNCAETSVTIPGIKYVVDCGLVKESHYDSIRNMSIMSVSFISQSSAEQRRGRAGRTQVGKCYRLYSKKNYESMNKISEPEILRVNLGQALLKLMKLGINDPLQFDFVQSPPKEVLCSTMQQLLDLNAVNLMDMSLTQLGEHMSCLPLEPRLSYMILTGIDFKIGFEAIVLASLVTVSRNIFFRSQENKSEADTKKMRFCQSESDFLTFFEVYKEWVMIPKQSKSKWCTINCINARSLRTVHDLINEIIHILQNEVNMKISMKFSEDSVRDIMLKLIFRSFYQNLCIFSGHYRFGYRSTNVSGDLLIHPSSALYTYGHWRPEFLVYDTILRTNQTYLINVSPVSKDMILDCMHTFGLNIDLTSLEALPLATYCISPIGKTVLLREIIGKHGIQRRQLENQLKNVIQSEYIIIDIDIQKGEVKICGPQDKYDEVAAVLHPLIERAQERLLKEEKEIYIYPELCTIISAGISVRDVVCPGEFRDLKVVLNAEIDIKSVVEKLQTCGQVCTVKEFKNYFKITFLSPLSAELALKTFPNEESFTLREIVNANVNVGRINQYKVFVSFLRRKCTGEAFITTDPIESAHFVELVSYHNYLLRCSVCKKTSDLRITGLPPDTDRHDFEKFANSRMPIGTKLVKCVVVREKALESSAADLYVMKQRLSQMFSEFTSKNKFSIDLKKPVSKNIMWNACIFFQNPCDGETAVNVLKNRKNIDGFCDLQLKPSLQTNLYCKQEVFTAVEEQIAEALKYFKDNAKADHVLEINAVRKGEGNVMIKITGNNTSDISDARRCILNFILGDQIECSGNAILEKLFSKMGQEYIKKISETKPKCYVELNKPKKTLTIFGDISVCNSLKMEINEFLDKLAEENLEEIILMPENGKPGVLRELLNKYGHDLEDLKVACSLASVEVNSRQHILTIGGSNASVDKCKEIISDIRMKLENLAFEEDAELCPVCYDKVSNQFHRLEYCGHAYCKECILHWFKNTNDLPLCCIECESSVVLEDIYWAAKEIKCFDTEMFKKALAAFVDMSINICTKCQELFHYGMSCGLYQLSKASKDDDDYSLKMWMEEDPEGRKICPSPNCSSPIEKNGGCNHMTCWKCKCHMCWLCLQVFPTADSVYDHQIFCPKLKKTTTSGDLLGLLD</sequence>
<evidence type="ECO:0000256" key="4">
    <source>
        <dbReference type="ARBA" id="ARBA00022741"/>
    </source>
</evidence>
<feature type="domain" description="RING-type" evidence="17">
    <location>
        <begin position="2267"/>
        <end position="2449"/>
    </location>
</feature>
<dbReference type="SUPFAM" id="SSF57850">
    <property type="entry name" value="RING/U-box"/>
    <property type="match status" value="2"/>
</dbReference>
<dbReference type="CDD" id="cd17917">
    <property type="entry name" value="DEXHc_RHA-like"/>
    <property type="match status" value="1"/>
</dbReference>
<evidence type="ECO:0000259" key="14">
    <source>
        <dbReference type="PROSITE" id="PS50089"/>
    </source>
</evidence>
<keyword evidence="10" id="KW-0067">ATP-binding</keyword>
<dbReference type="SMART" id="SM00487">
    <property type="entry name" value="DEXDc"/>
    <property type="match status" value="1"/>
</dbReference>
<organism evidence="18 19">
    <name type="scientific">Trichonephila clavata</name>
    <name type="common">Joro spider</name>
    <name type="synonym">Nephila clavata</name>
    <dbReference type="NCBI Taxonomy" id="2740835"/>
    <lineage>
        <taxon>Eukaryota</taxon>
        <taxon>Metazoa</taxon>
        <taxon>Ecdysozoa</taxon>
        <taxon>Arthropoda</taxon>
        <taxon>Chelicerata</taxon>
        <taxon>Arachnida</taxon>
        <taxon>Araneae</taxon>
        <taxon>Araneomorphae</taxon>
        <taxon>Entelegynae</taxon>
        <taxon>Araneoidea</taxon>
        <taxon>Nephilidae</taxon>
        <taxon>Trichonephila</taxon>
    </lineage>
</organism>
<keyword evidence="1" id="KW-0808">Transferase</keyword>
<keyword evidence="2" id="KW-0479">Metal-binding</keyword>
<dbReference type="SMART" id="SM00490">
    <property type="entry name" value="HELICc"/>
    <property type="match status" value="1"/>
</dbReference>
<dbReference type="Pfam" id="PF21010">
    <property type="entry name" value="HA2_C"/>
    <property type="match status" value="1"/>
</dbReference>
<keyword evidence="3" id="KW-0677">Repeat</keyword>
<dbReference type="InterPro" id="IPR001650">
    <property type="entry name" value="Helicase_C-like"/>
</dbReference>
<dbReference type="GO" id="GO:0003723">
    <property type="term" value="F:RNA binding"/>
    <property type="evidence" value="ECO:0007669"/>
    <property type="project" value="TreeGrafter"/>
</dbReference>
<evidence type="ECO:0000256" key="5">
    <source>
        <dbReference type="ARBA" id="ARBA00022771"/>
    </source>
</evidence>
<dbReference type="Pfam" id="PF00271">
    <property type="entry name" value="Helicase_C"/>
    <property type="match status" value="1"/>
</dbReference>
<keyword evidence="8 18" id="KW-0347">Helicase</keyword>
<feature type="domain" description="RING-type" evidence="14">
    <location>
        <begin position="2271"/>
        <end position="2315"/>
    </location>
</feature>
<dbReference type="SMART" id="SM00847">
    <property type="entry name" value="HA2"/>
    <property type="match status" value="1"/>
</dbReference>
<comment type="similarity">
    <text evidence="11">Belongs to the DEAD box helicase family. DEAH subfamily. PRP16 sub-subfamily.</text>
</comment>
<dbReference type="InterPro" id="IPR011545">
    <property type="entry name" value="DEAD/DEAH_box_helicase_dom"/>
</dbReference>